<dbReference type="EMBL" id="GBRH01219011">
    <property type="protein sequence ID" value="JAD78884.1"/>
    <property type="molecule type" value="Transcribed_RNA"/>
</dbReference>
<dbReference type="AlphaFoldDB" id="A0A0A9CRB3"/>
<reference evidence="1" key="1">
    <citation type="submission" date="2014-09" db="EMBL/GenBank/DDBJ databases">
        <authorList>
            <person name="Magalhaes I.L.F."/>
            <person name="Oliveira U."/>
            <person name="Santos F.R."/>
            <person name="Vidigal T.H.D.A."/>
            <person name="Brescovit A.D."/>
            <person name="Santos A.J."/>
        </authorList>
    </citation>
    <scope>NUCLEOTIDE SEQUENCE</scope>
    <source>
        <tissue evidence="1">Shoot tissue taken approximately 20 cm above the soil surface</tissue>
    </source>
</reference>
<protein>
    <submittedName>
        <fullName evidence="1">Uncharacterized protein</fullName>
    </submittedName>
</protein>
<accession>A0A0A9CRB3</accession>
<evidence type="ECO:0000313" key="1">
    <source>
        <dbReference type="EMBL" id="JAD78884.1"/>
    </source>
</evidence>
<reference evidence="1" key="2">
    <citation type="journal article" date="2015" name="Data Brief">
        <title>Shoot transcriptome of the giant reed, Arundo donax.</title>
        <authorList>
            <person name="Barrero R.A."/>
            <person name="Guerrero F.D."/>
            <person name="Moolhuijzen P."/>
            <person name="Goolsby J.A."/>
            <person name="Tidwell J."/>
            <person name="Bellgard S.E."/>
            <person name="Bellgard M.I."/>
        </authorList>
    </citation>
    <scope>NUCLEOTIDE SEQUENCE</scope>
    <source>
        <tissue evidence="1">Shoot tissue taken approximately 20 cm above the soil surface</tissue>
    </source>
</reference>
<name>A0A0A9CRB3_ARUDO</name>
<sequence>MLKTAVSSILLRNTLKPSKVVQELLPPQLIIICLSFQRIKKNLICILKPFKCISSFIIAHILIRMDQHSLFLVFSLEC</sequence>
<organism evidence="1">
    <name type="scientific">Arundo donax</name>
    <name type="common">Giant reed</name>
    <name type="synonym">Donax arundinaceus</name>
    <dbReference type="NCBI Taxonomy" id="35708"/>
    <lineage>
        <taxon>Eukaryota</taxon>
        <taxon>Viridiplantae</taxon>
        <taxon>Streptophyta</taxon>
        <taxon>Embryophyta</taxon>
        <taxon>Tracheophyta</taxon>
        <taxon>Spermatophyta</taxon>
        <taxon>Magnoliopsida</taxon>
        <taxon>Liliopsida</taxon>
        <taxon>Poales</taxon>
        <taxon>Poaceae</taxon>
        <taxon>PACMAD clade</taxon>
        <taxon>Arundinoideae</taxon>
        <taxon>Arundineae</taxon>
        <taxon>Arundo</taxon>
    </lineage>
</organism>
<proteinExistence type="predicted"/>